<dbReference type="Pfam" id="PF13560">
    <property type="entry name" value="HTH_31"/>
    <property type="match status" value="1"/>
</dbReference>
<name>A0A2A6RGD3_9CHLR</name>
<gene>
    <name evidence="2" type="ORF">CJ255_15550</name>
</gene>
<accession>A0A2A6RGD3</accession>
<protein>
    <recommendedName>
        <fullName evidence="1">HTH cro/C1-type domain-containing protein</fullName>
    </recommendedName>
</protein>
<dbReference type="InterPro" id="IPR010982">
    <property type="entry name" value="Lambda_DNA-bd_dom_sf"/>
</dbReference>
<comment type="caution">
    <text evidence="2">The sequence shown here is derived from an EMBL/GenBank/DDBJ whole genome shotgun (WGS) entry which is preliminary data.</text>
</comment>
<proteinExistence type="predicted"/>
<organism evidence="2 3">
    <name type="scientific">Candidatus Viridilinea mediisalina</name>
    <dbReference type="NCBI Taxonomy" id="2024553"/>
    <lineage>
        <taxon>Bacteria</taxon>
        <taxon>Bacillati</taxon>
        <taxon>Chloroflexota</taxon>
        <taxon>Chloroflexia</taxon>
        <taxon>Chloroflexales</taxon>
        <taxon>Chloroflexineae</taxon>
        <taxon>Oscillochloridaceae</taxon>
        <taxon>Candidatus Viridilinea</taxon>
    </lineage>
</organism>
<evidence type="ECO:0000313" key="3">
    <source>
        <dbReference type="Proteomes" id="UP000220527"/>
    </source>
</evidence>
<reference evidence="3" key="1">
    <citation type="submission" date="2017-08" db="EMBL/GenBank/DDBJ databases">
        <authorList>
            <person name="Grouzdev D.S."/>
            <person name="Gaisin V.A."/>
            <person name="Rysina M.S."/>
            <person name="Gorlenko V.M."/>
        </authorList>
    </citation>
    <scope>NUCLEOTIDE SEQUENCE [LARGE SCALE GENOMIC DNA]</scope>
    <source>
        <strain evidence="3">Kir15-3F</strain>
    </source>
</reference>
<evidence type="ECO:0000259" key="1">
    <source>
        <dbReference type="PROSITE" id="PS50943"/>
    </source>
</evidence>
<dbReference type="PROSITE" id="PS50943">
    <property type="entry name" value="HTH_CROC1"/>
    <property type="match status" value="1"/>
</dbReference>
<sequence length="101" mass="10903">MVMQNEALTQRLGRRLRTARFAAGLTVREAAARAGLPGHTQLVRYENGRAQPPLERLAALASAYGTTLSALLALHDEAVALIAVIERADESTLRRLLGALE</sequence>
<dbReference type="SMART" id="SM00530">
    <property type="entry name" value="HTH_XRE"/>
    <property type="match status" value="1"/>
</dbReference>
<dbReference type="EMBL" id="NQWI01000086">
    <property type="protein sequence ID" value="PDW02127.1"/>
    <property type="molecule type" value="Genomic_DNA"/>
</dbReference>
<dbReference type="CDD" id="cd00093">
    <property type="entry name" value="HTH_XRE"/>
    <property type="match status" value="1"/>
</dbReference>
<evidence type="ECO:0000313" key="2">
    <source>
        <dbReference type="EMBL" id="PDW02127.1"/>
    </source>
</evidence>
<dbReference type="OrthoDB" id="5524454at2"/>
<dbReference type="InterPro" id="IPR001387">
    <property type="entry name" value="Cro/C1-type_HTH"/>
</dbReference>
<dbReference type="GO" id="GO:0003677">
    <property type="term" value="F:DNA binding"/>
    <property type="evidence" value="ECO:0007669"/>
    <property type="project" value="InterPro"/>
</dbReference>
<dbReference type="SUPFAM" id="SSF47413">
    <property type="entry name" value="lambda repressor-like DNA-binding domains"/>
    <property type="match status" value="1"/>
</dbReference>
<dbReference type="Gene3D" id="1.10.260.40">
    <property type="entry name" value="lambda repressor-like DNA-binding domains"/>
    <property type="match status" value="1"/>
</dbReference>
<dbReference type="Proteomes" id="UP000220527">
    <property type="component" value="Unassembled WGS sequence"/>
</dbReference>
<keyword evidence="3" id="KW-1185">Reference proteome</keyword>
<dbReference type="AlphaFoldDB" id="A0A2A6RGD3"/>
<feature type="domain" description="HTH cro/C1-type" evidence="1">
    <location>
        <begin position="16"/>
        <end position="71"/>
    </location>
</feature>